<dbReference type="EMBL" id="GBRH01244320">
    <property type="protein sequence ID" value="JAD53575.1"/>
    <property type="molecule type" value="Transcribed_RNA"/>
</dbReference>
<organism evidence="1">
    <name type="scientific">Arundo donax</name>
    <name type="common">Giant reed</name>
    <name type="synonym">Donax arundinaceus</name>
    <dbReference type="NCBI Taxonomy" id="35708"/>
    <lineage>
        <taxon>Eukaryota</taxon>
        <taxon>Viridiplantae</taxon>
        <taxon>Streptophyta</taxon>
        <taxon>Embryophyta</taxon>
        <taxon>Tracheophyta</taxon>
        <taxon>Spermatophyta</taxon>
        <taxon>Magnoliopsida</taxon>
        <taxon>Liliopsida</taxon>
        <taxon>Poales</taxon>
        <taxon>Poaceae</taxon>
        <taxon>PACMAD clade</taxon>
        <taxon>Arundinoideae</taxon>
        <taxon>Arundineae</taxon>
        <taxon>Arundo</taxon>
    </lineage>
</organism>
<sequence>MLRQRLVHCRQSDLLPGLRVPQRTL</sequence>
<reference evidence="1" key="1">
    <citation type="submission" date="2014-09" db="EMBL/GenBank/DDBJ databases">
        <authorList>
            <person name="Magalhaes I.L.F."/>
            <person name="Oliveira U."/>
            <person name="Santos F.R."/>
            <person name="Vidigal T.H.D.A."/>
            <person name="Brescovit A.D."/>
            <person name="Santos A.J."/>
        </authorList>
    </citation>
    <scope>NUCLEOTIDE SEQUENCE</scope>
    <source>
        <tissue evidence="1">Shoot tissue taken approximately 20 cm above the soil surface</tissue>
    </source>
</reference>
<dbReference type="AlphaFoldDB" id="A0A0A9AXE8"/>
<reference evidence="1" key="2">
    <citation type="journal article" date="2015" name="Data Brief">
        <title>Shoot transcriptome of the giant reed, Arundo donax.</title>
        <authorList>
            <person name="Barrero R.A."/>
            <person name="Guerrero F.D."/>
            <person name="Moolhuijzen P."/>
            <person name="Goolsby J.A."/>
            <person name="Tidwell J."/>
            <person name="Bellgard S.E."/>
            <person name="Bellgard M.I."/>
        </authorList>
    </citation>
    <scope>NUCLEOTIDE SEQUENCE</scope>
    <source>
        <tissue evidence="1">Shoot tissue taken approximately 20 cm above the soil surface</tissue>
    </source>
</reference>
<proteinExistence type="predicted"/>
<name>A0A0A9AXE8_ARUDO</name>
<evidence type="ECO:0000313" key="1">
    <source>
        <dbReference type="EMBL" id="JAD53575.1"/>
    </source>
</evidence>
<accession>A0A0A9AXE8</accession>
<protein>
    <submittedName>
        <fullName evidence="1">Uncharacterized protein</fullName>
    </submittedName>
</protein>